<keyword evidence="7" id="KW-1185">Reference proteome</keyword>
<organism evidence="6 7">
    <name type="scientific">Daedalea quercina L-15889</name>
    <dbReference type="NCBI Taxonomy" id="1314783"/>
    <lineage>
        <taxon>Eukaryota</taxon>
        <taxon>Fungi</taxon>
        <taxon>Dikarya</taxon>
        <taxon>Basidiomycota</taxon>
        <taxon>Agaricomycotina</taxon>
        <taxon>Agaricomycetes</taxon>
        <taxon>Polyporales</taxon>
        <taxon>Fomitopsis</taxon>
    </lineage>
</organism>
<feature type="region of interest" description="Disordered" evidence="3">
    <location>
        <begin position="163"/>
        <end position="207"/>
    </location>
</feature>
<evidence type="ECO:0000256" key="2">
    <source>
        <dbReference type="ARBA" id="ARBA00022553"/>
    </source>
</evidence>
<feature type="compositionally biased region" description="Pro residues" evidence="3">
    <location>
        <begin position="170"/>
        <end position="187"/>
    </location>
</feature>
<keyword evidence="2" id="KW-0597">Phosphoprotein</keyword>
<feature type="domain" description="AMP-dependent synthetase/ligase" evidence="4">
    <location>
        <begin position="25"/>
        <end position="368"/>
    </location>
</feature>
<evidence type="ECO:0000259" key="4">
    <source>
        <dbReference type="Pfam" id="PF00501"/>
    </source>
</evidence>
<dbReference type="Proteomes" id="UP000076727">
    <property type="component" value="Unassembled WGS sequence"/>
</dbReference>
<evidence type="ECO:0000313" key="7">
    <source>
        <dbReference type="Proteomes" id="UP000076727"/>
    </source>
</evidence>
<feature type="domain" description="Thioester reductase (TE)" evidence="5">
    <location>
        <begin position="659"/>
        <end position="900"/>
    </location>
</feature>
<dbReference type="AlphaFoldDB" id="A0A165QVY6"/>
<dbReference type="Pfam" id="PF00501">
    <property type="entry name" value="AMP-binding"/>
    <property type="match status" value="1"/>
</dbReference>
<dbReference type="SUPFAM" id="SSF51735">
    <property type="entry name" value="NAD(P)-binding Rossmann-fold domains"/>
    <property type="match status" value="1"/>
</dbReference>
<dbReference type="SUPFAM" id="SSF56801">
    <property type="entry name" value="Acetyl-CoA synthetase-like"/>
    <property type="match status" value="1"/>
</dbReference>
<dbReference type="InterPro" id="IPR042099">
    <property type="entry name" value="ANL_N_sf"/>
</dbReference>
<name>A0A165QVY6_9APHY</name>
<evidence type="ECO:0000256" key="3">
    <source>
        <dbReference type="SAM" id="MobiDB-lite"/>
    </source>
</evidence>
<dbReference type="InterPro" id="IPR036291">
    <property type="entry name" value="NAD(P)-bd_dom_sf"/>
</dbReference>
<sequence length="1034" mass="110944">MASLDIALPPLDGSLRVLPGFVDFHATHNPSRPLYVFPHPDPDSDALRTTSHLEFAQATHCVAHALRPGRSGPEGSVVAIVANLDALLYHAILVGLVRAGCVPFPMSPRNSAPAIAGMMERTRCHRVVAPPAFAALIAGVRGALPSGYAVQVDAPPALSSVFPSLAPSPDRAPAPEPESYPPPPHEPAPTATAFYLHSSGSTGHPKPVPQTHAFVLQWCRMPTVLDGRAHRLRWGGAALPAFHTMGIAVQLLAPLVSGCPTSLFPPRAPPVLPTPESTIENARRTRCNAVMSVPAFLEAWANNDEDVEYLRSLEFLMFAGGPLSKVNGDKLVAHGVRLSAGYGTTEVGTVTANPQLGVEVLDPAGKTFADWEWMAPADGTKVRWADQGDGTYELQMLSCPTHRPAVENLHLPSGERGYSTSDLWIKHPTKPGLWKIVGRNDDVIVLGSGEKTVPIPLEAHIGAHPRVRGVVAFGRGHQQVGVLVEPEPAHAVDPADGAAVAEFRAAIWPRVEEANRSVAAFSRVFKEMILVTDPSRPLPRAGKGTVQRKKVLDLYAEDIENFLSATFLRNRIIGALRASPDSAVQATAREVPQNLVFQHPTLVSLARAVEAFVRADESLARSPAEDIEAMVKKYTVVLPARAPEASAVDDSDGERVVLLTGTTGNLGAHVLALLLEDGRAKRVYALNRGSGLVHRQRAAFDAAQLPVELVSDSKLTLLSVDFAQESFNLPRDVVDEIQRTVTHVVHIAWRVDFNLALTSFETQIASAVRLLTMAPTAHYLFTSSVSVAGGWNLHERLRGAHVPEAALHDASVAAVTSGYGMSKYVVEEATYLTQVLADARRRGFRTTSVRIGQISGSSRSGAWNASEWLPSIVKSSLALGAFPDSASAVSWVPMDAVARTVVDVLLGRAAPELINVVHPRPIKWADVSGAMQAELGVALPSIAFDAWVRRLEAVVENASASDLERIPGVKLVEYFRALVSSEDRAVEDFEAGGLPLFETGGACRVSKTLAGLPPLSGQDARAWVRYWKNIGFLS</sequence>
<dbReference type="InterPro" id="IPR000873">
    <property type="entry name" value="AMP-dep_synth/lig_dom"/>
</dbReference>
<keyword evidence="1" id="KW-0596">Phosphopantetheine</keyword>
<dbReference type="EMBL" id="KV429054">
    <property type="protein sequence ID" value="KZT70000.1"/>
    <property type="molecule type" value="Genomic_DNA"/>
</dbReference>
<dbReference type="InterPro" id="IPR013120">
    <property type="entry name" value="FAR_NAD-bd"/>
</dbReference>
<dbReference type="Gene3D" id="3.40.50.12780">
    <property type="entry name" value="N-terminal domain of ligase-like"/>
    <property type="match status" value="1"/>
</dbReference>
<dbReference type="PANTHER" id="PTHR43439:SF2">
    <property type="entry name" value="ENZYME, PUTATIVE (JCVI)-RELATED"/>
    <property type="match status" value="1"/>
</dbReference>
<dbReference type="Pfam" id="PF23562">
    <property type="entry name" value="AMP-binding_C_3"/>
    <property type="match status" value="1"/>
</dbReference>
<protein>
    <submittedName>
        <fullName evidence="6">Acetyl-CoA synthetase-like protein</fullName>
    </submittedName>
</protein>
<evidence type="ECO:0000256" key="1">
    <source>
        <dbReference type="ARBA" id="ARBA00022450"/>
    </source>
</evidence>
<dbReference type="InterPro" id="IPR051414">
    <property type="entry name" value="Adenylate-forming_Reductase"/>
</dbReference>
<gene>
    <name evidence="6" type="ORF">DAEQUDRAFT_668537</name>
</gene>
<dbReference type="OrthoDB" id="429813at2759"/>
<evidence type="ECO:0000259" key="5">
    <source>
        <dbReference type="Pfam" id="PF07993"/>
    </source>
</evidence>
<accession>A0A165QVY6</accession>
<proteinExistence type="predicted"/>
<dbReference type="STRING" id="1314783.A0A165QVY6"/>
<dbReference type="PROSITE" id="PS00455">
    <property type="entry name" value="AMP_BINDING"/>
    <property type="match status" value="1"/>
</dbReference>
<evidence type="ECO:0000313" key="6">
    <source>
        <dbReference type="EMBL" id="KZT70000.1"/>
    </source>
</evidence>
<dbReference type="PANTHER" id="PTHR43439">
    <property type="entry name" value="PHENYLACETATE-COENZYME A LIGASE"/>
    <property type="match status" value="1"/>
</dbReference>
<dbReference type="InterPro" id="IPR020845">
    <property type="entry name" value="AMP-binding_CS"/>
</dbReference>
<reference evidence="6 7" key="1">
    <citation type="journal article" date="2016" name="Mol. Biol. Evol.">
        <title>Comparative Genomics of Early-Diverging Mushroom-Forming Fungi Provides Insights into the Origins of Lignocellulose Decay Capabilities.</title>
        <authorList>
            <person name="Nagy L.G."/>
            <person name="Riley R."/>
            <person name="Tritt A."/>
            <person name="Adam C."/>
            <person name="Daum C."/>
            <person name="Floudas D."/>
            <person name="Sun H."/>
            <person name="Yadav J.S."/>
            <person name="Pangilinan J."/>
            <person name="Larsson K.H."/>
            <person name="Matsuura K."/>
            <person name="Barry K."/>
            <person name="Labutti K."/>
            <person name="Kuo R."/>
            <person name="Ohm R.A."/>
            <person name="Bhattacharya S.S."/>
            <person name="Shirouzu T."/>
            <person name="Yoshinaga Y."/>
            <person name="Martin F.M."/>
            <person name="Grigoriev I.V."/>
            <person name="Hibbett D.S."/>
        </authorList>
    </citation>
    <scope>NUCLEOTIDE SEQUENCE [LARGE SCALE GENOMIC DNA]</scope>
    <source>
        <strain evidence="6 7">L-15889</strain>
    </source>
</reference>
<dbReference type="Pfam" id="PF07993">
    <property type="entry name" value="NAD_binding_4"/>
    <property type="match status" value="1"/>
</dbReference>
<dbReference type="Gene3D" id="3.40.50.720">
    <property type="entry name" value="NAD(P)-binding Rossmann-like Domain"/>
    <property type="match status" value="1"/>
</dbReference>